<feature type="compositionally biased region" description="Basic and acidic residues" evidence="1">
    <location>
        <begin position="46"/>
        <end position="56"/>
    </location>
</feature>
<accession>A0A100W093</accession>
<name>A0A100W093_9MYCO</name>
<sequence length="206" mass="22398">MADHDRFDDADEWGGSHDDGLGAFDFSTPDAVDDDDTSLDSFGGFESHDSGTHSDDSAQDDDFAALYVDEPAAEHDTDGDLAAFHDPDPQPGDEEQETLFPLFVVTNPPGTVSVTAAISGQLQQIQLSPQASKMTESELGHEIQRTAAVAIKKAQAGLNFFVYSTLVKQGMDHSSARNFVEFGMHLPNIEQAKEAEAEFVAQYRRE</sequence>
<dbReference type="AlphaFoldDB" id="A0A100W093"/>
<dbReference type="RefSeq" id="WP_062829612.1">
    <property type="nucleotide sequence ID" value="NZ_BCSX01000027.1"/>
</dbReference>
<evidence type="ECO:0000313" key="3">
    <source>
        <dbReference type="Proteomes" id="UP000069620"/>
    </source>
</evidence>
<organism evidence="2 3">
    <name type="scientific">Mycolicibacterium brisbanense</name>
    <dbReference type="NCBI Taxonomy" id="146020"/>
    <lineage>
        <taxon>Bacteria</taxon>
        <taxon>Bacillati</taxon>
        <taxon>Actinomycetota</taxon>
        <taxon>Actinomycetes</taxon>
        <taxon>Mycobacteriales</taxon>
        <taxon>Mycobacteriaceae</taxon>
        <taxon>Mycolicibacterium</taxon>
    </lineage>
</organism>
<feature type="region of interest" description="Disordered" evidence="1">
    <location>
        <begin position="1"/>
        <end position="72"/>
    </location>
</feature>
<protein>
    <recommendedName>
        <fullName evidence="4">ESX-1 secretion-associated protein EspH</fullName>
    </recommendedName>
</protein>
<dbReference type="STRING" id="146020.RMCB_3267"/>
<evidence type="ECO:0008006" key="4">
    <source>
        <dbReference type="Google" id="ProtNLM"/>
    </source>
</evidence>
<dbReference type="Proteomes" id="UP000069620">
    <property type="component" value="Unassembled WGS sequence"/>
</dbReference>
<reference evidence="3" key="1">
    <citation type="journal article" date="2016" name="Genome Announc.">
        <title>Draft Genome Sequences of Five Rapidly Growing Mycobacterium Species, M. thermoresistibile, M. fortuitum subsp. acetamidolyticum, M. canariasense, M. brisbanense, and M. novocastrense.</title>
        <authorList>
            <person name="Katahira K."/>
            <person name="Ogura Y."/>
            <person name="Gotoh Y."/>
            <person name="Hayashi T."/>
        </authorList>
    </citation>
    <scope>NUCLEOTIDE SEQUENCE [LARGE SCALE GENOMIC DNA]</scope>
    <source>
        <strain evidence="3">JCM15654</strain>
    </source>
</reference>
<dbReference type="EMBL" id="BCSX01000027">
    <property type="protein sequence ID" value="GAS89171.1"/>
    <property type="molecule type" value="Genomic_DNA"/>
</dbReference>
<proteinExistence type="predicted"/>
<comment type="caution">
    <text evidence="2">The sequence shown here is derived from an EMBL/GenBank/DDBJ whole genome shotgun (WGS) entry which is preliminary data.</text>
</comment>
<keyword evidence="3" id="KW-1185">Reference proteome</keyword>
<evidence type="ECO:0000256" key="1">
    <source>
        <dbReference type="SAM" id="MobiDB-lite"/>
    </source>
</evidence>
<reference evidence="3" key="2">
    <citation type="submission" date="2016-02" db="EMBL/GenBank/DDBJ databases">
        <title>Draft genome sequence of five rapidly growing Mycobacterium species.</title>
        <authorList>
            <person name="Katahira K."/>
            <person name="Gotou Y."/>
            <person name="Iida K."/>
            <person name="Ogura Y."/>
            <person name="Hayashi T."/>
        </authorList>
    </citation>
    <scope>NUCLEOTIDE SEQUENCE [LARGE SCALE GENOMIC DNA]</scope>
    <source>
        <strain evidence="3">JCM15654</strain>
    </source>
</reference>
<gene>
    <name evidence="2" type="ORF">RMCB_3267</name>
</gene>
<evidence type="ECO:0000313" key="2">
    <source>
        <dbReference type="EMBL" id="GAS89171.1"/>
    </source>
</evidence>